<dbReference type="GO" id="GO:0008094">
    <property type="term" value="F:ATP-dependent activity, acting on DNA"/>
    <property type="evidence" value="ECO:0007669"/>
    <property type="project" value="TreeGrafter"/>
</dbReference>
<dbReference type="STRING" id="742152.A0A2H3J652"/>
<protein>
    <recommendedName>
        <fullName evidence="9">Nucleoside triphosphate hydrolase protein</fullName>
    </recommendedName>
</protein>
<dbReference type="PROSITE" id="PS51192">
    <property type="entry name" value="HELICASE_ATP_BIND_1"/>
    <property type="match status" value="1"/>
</dbReference>
<dbReference type="OMA" id="NLVDHWL"/>
<evidence type="ECO:0000313" key="7">
    <source>
        <dbReference type="EMBL" id="PCH37686.1"/>
    </source>
</evidence>
<dbReference type="GO" id="GO:0005524">
    <property type="term" value="F:ATP binding"/>
    <property type="evidence" value="ECO:0007669"/>
    <property type="project" value="UniProtKB-KW"/>
</dbReference>
<dbReference type="SMART" id="SM00487">
    <property type="entry name" value="DEXDc"/>
    <property type="match status" value="1"/>
</dbReference>
<evidence type="ECO:0000256" key="4">
    <source>
        <dbReference type="SAM" id="MobiDB-lite"/>
    </source>
</evidence>
<feature type="compositionally biased region" description="Polar residues" evidence="4">
    <location>
        <begin position="1014"/>
        <end position="1023"/>
    </location>
</feature>
<dbReference type="PANTHER" id="PTHR45626:SF51">
    <property type="entry name" value="SNF2-RELATED DOMAIN-CONTAINING PROTEIN"/>
    <property type="match status" value="1"/>
</dbReference>
<keyword evidence="8" id="KW-1185">Reference proteome</keyword>
<proteinExistence type="predicted"/>
<accession>A0A2H3J652</accession>
<evidence type="ECO:0000259" key="6">
    <source>
        <dbReference type="PROSITE" id="PS51194"/>
    </source>
</evidence>
<dbReference type="InterPro" id="IPR001650">
    <property type="entry name" value="Helicase_C-like"/>
</dbReference>
<evidence type="ECO:0000256" key="3">
    <source>
        <dbReference type="ARBA" id="ARBA00022840"/>
    </source>
</evidence>
<dbReference type="EMBL" id="KB467942">
    <property type="protein sequence ID" value="PCH37686.1"/>
    <property type="molecule type" value="Genomic_DNA"/>
</dbReference>
<feature type="compositionally biased region" description="Basic and acidic residues" evidence="4">
    <location>
        <begin position="758"/>
        <end position="767"/>
    </location>
</feature>
<dbReference type="Pfam" id="PF00271">
    <property type="entry name" value="Helicase_C"/>
    <property type="match status" value="1"/>
</dbReference>
<gene>
    <name evidence="7" type="ORF">WOLCODRAFT_95637</name>
</gene>
<sequence length="1040" mass="118683">MAEIFGDLPSPNSQAQNLTEAIPGMRSLLYPYQARSVSAMISREHLSPSRVPDPLYIPVVGIDGSTFYFQPANMELFHEPPMIETVRDGMLCEELGTGKTIMMLGLILSTLDELPAPEDSDRNFRPVMTPLAFRHFNTANCVAARDRFHIGNGRKQSRLQQSSSQKIPSLVELLLDYCRCHPENLQLRQHQESLEQRRLWTPLMLNNPFYHHYELDPDMIPVQRARSRRRETELRPRTILLSCGTLVIVPKNLFHQWRGEVMKHCLDQIRVLEIQTGSKLPEASVLASQYDIVLMTYDRFSQEAAHRDISELYSWFYCSCPGYNGTRVPYCTCEASRTKPNVSPLLQIRWKRLVIDEGHVSADRTTNLTALTKALSVERKWIVTGTPTTNLLGLNFGQGSELQYPETSEPDESADQVEEQERVELGLVAREWTTDDRDDLRKLGAMITHFLAVPRFANDQRAINKLVIEPLMEHPCPRPGAIKVLEQIMSMIMIRHRIEDIENDVLLPLLKHDTILLDLDPIAVKSYNMMQAGIIINAIDSERVDQDYLFHPRNVGSLQQLVSNMSQAMFWHVDDEKLFNVDEIHSHAEDHLRRAHERNASQQDIGLLQQAITHVKDTVNDAVWRVMQSHVHVFYQVRHVQPEISSAWSILPMDSSLLPFALFTSDQLQMLKSYVMIQPLSPIQHLAQVGEDIRREERRRIALIHFELQQKRSSRTKDLSRADLKERDTIRKLVTPERREELQREFTAAQAALQAHFQKPEDEHTKSDGISVPSKHAEASGSSRLLGLSPVAGIRIGNSTSTKLDYILNEVLQHASTVKFLIFSASPLTLSHVADGLALIGTKYLQFTTKVKPKQREQLITTFETSELYRVLLMELKHGARGLNLVTASRVIFCEPVWQADVETQAIKRVHRIGQTRPVIVKTLAIRSTAEEFMVQRREVIKDRGGKQQNFTDDRRIRDFIANPTFLSKSNSERTQLDIPLFNIEPSDAGAAPSRVPSIHKRSTADTENLDVDYTTSNRQSNAADEASPKKKRRIARFAD</sequence>
<dbReference type="OrthoDB" id="2801544at2759"/>
<evidence type="ECO:0000313" key="8">
    <source>
        <dbReference type="Proteomes" id="UP000218811"/>
    </source>
</evidence>
<dbReference type="GO" id="GO:0016787">
    <property type="term" value="F:hydrolase activity"/>
    <property type="evidence" value="ECO:0007669"/>
    <property type="project" value="UniProtKB-KW"/>
</dbReference>
<dbReference type="GO" id="GO:0006281">
    <property type="term" value="P:DNA repair"/>
    <property type="evidence" value="ECO:0007669"/>
    <property type="project" value="TreeGrafter"/>
</dbReference>
<evidence type="ECO:0000259" key="5">
    <source>
        <dbReference type="PROSITE" id="PS51192"/>
    </source>
</evidence>
<name>A0A2H3J652_WOLCO</name>
<dbReference type="SUPFAM" id="SSF52540">
    <property type="entry name" value="P-loop containing nucleoside triphosphate hydrolases"/>
    <property type="match status" value="2"/>
</dbReference>
<keyword evidence="1" id="KW-0547">Nucleotide-binding</keyword>
<feature type="region of interest" description="Disordered" evidence="4">
    <location>
        <begin position="988"/>
        <end position="1040"/>
    </location>
</feature>
<dbReference type="InterPro" id="IPR038718">
    <property type="entry name" value="SNF2-like_sf"/>
</dbReference>
<dbReference type="Pfam" id="PF00176">
    <property type="entry name" value="SNF2-rel_dom"/>
    <property type="match status" value="1"/>
</dbReference>
<dbReference type="Proteomes" id="UP000218811">
    <property type="component" value="Unassembled WGS sequence"/>
</dbReference>
<evidence type="ECO:0008006" key="9">
    <source>
        <dbReference type="Google" id="ProtNLM"/>
    </source>
</evidence>
<dbReference type="CDD" id="cd18793">
    <property type="entry name" value="SF2_C_SNF"/>
    <property type="match status" value="1"/>
</dbReference>
<dbReference type="PROSITE" id="PS51194">
    <property type="entry name" value="HELICASE_CTER"/>
    <property type="match status" value="1"/>
</dbReference>
<dbReference type="Gene3D" id="3.40.50.10810">
    <property type="entry name" value="Tandem AAA-ATPase domain"/>
    <property type="match status" value="2"/>
</dbReference>
<dbReference type="InterPro" id="IPR000330">
    <property type="entry name" value="SNF2_N"/>
</dbReference>
<dbReference type="PANTHER" id="PTHR45626">
    <property type="entry name" value="TRANSCRIPTION TERMINATION FACTOR 2-RELATED"/>
    <property type="match status" value="1"/>
</dbReference>
<evidence type="ECO:0000256" key="2">
    <source>
        <dbReference type="ARBA" id="ARBA00022801"/>
    </source>
</evidence>
<dbReference type="InterPro" id="IPR027417">
    <property type="entry name" value="P-loop_NTPase"/>
</dbReference>
<dbReference type="SMART" id="SM00490">
    <property type="entry name" value="HELICc"/>
    <property type="match status" value="1"/>
</dbReference>
<keyword evidence="2" id="KW-0378">Hydrolase</keyword>
<dbReference type="AlphaFoldDB" id="A0A2H3J652"/>
<feature type="domain" description="Helicase ATP-binding" evidence="5">
    <location>
        <begin position="244"/>
        <end position="405"/>
    </location>
</feature>
<evidence type="ECO:0000256" key="1">
    <source>
        <dbReference type="ARBA" id="ARBA00022741"/>
    </source>
</evidence>
<feature type="region of interest" description="Disordered" evidence="4">
    <location>
        <begin position="755"/>
        <end position="778"/>
    </location>
</feature>
<organism evidence="7 8">
    <name type="scientific">Wolfiporia cocos (strain MD-104)</name>
    <name type="common">Brown rot fungus</name>
    <dbReference type="NCBI Taxonomy" id="742152"/>
    <lineage>
        <taxon>Eukaryota</taxon>
        <taxon>Fungi</taxon>
        <taxon>Dikarya</taxon>
        <taxon>Basidiomycota</taxon>
        <taxon>Agaricomycotina</taxon>
        <taxon>Agaricomycetes</taxon>
        <taxon>Polyporales</taxon>
        <taxon>Phaeolaceae</taxon>
        <taxon>Wolfiporia</taxon>
    </lineage>
</organism>
<keyword evidence="3" id="KW-0067">ATP-binding</keyword>
<dbReference type="InterPro" id="IPR050628">
    <property type="entry name" value="SNF2_RAD54_helicase_TF"/>
</dbReference>
<reference evidence="7 8" key="1">
    <citation type="journal article" date="2012" name="Science">
        <title>The Paleozoic origin of enzymatic lignin decomposition reconstructed from 31 fungal genomes.</title>
        <authorList>
            <person name="Floudas D."/>
            <person name="Binder M."/>
            <person name="Riley R."/>
            <person name="Barry K."/>
            <person name="Blanchette R.A."/>
            <person name="Henrissat B."/>
            <person name="Martinez A.T."/>
            <person name="Otillar R."/>
            <person name="Spatafora J.W."/>
            <person name="Yadav J.S."/>
            <person name="Aerts A."/>
            <person name="Benoit I."/>
            <person name="Boyd A."/>
            <person name="Carlson A."/>
            <person name="Copeland A."/>
            <person name="Coutinho P.M."/>
            <person name="de Vries R.P."/>
            <person name="Ferreira P."/>
            <person name="Findley K."/>
            <person name="Foster B."/>
            <person name="Gaskell J."/>
            <person name="Glotzer D."/>
            <person name="Gorecki P."/>
            <person name="Heitman J."/>
            <person name="Hesse C."/>
            <person name="Hori C."/>
            <person name="Igarashi K."/>
            <person name="Jurgens J.A."/>
            <person name="Kallen N."/>
            <person name="Kersten P."/>
            <person name="Kohler A."/>
            <person name="Kuees U."/>
            <person name="Kumar T.K.A."/>
            <person name="Kuo A."/>
            <person name="LaButti K."/>
            <person name="Larrondo L.F."/>
            <person name="Lindquist E."/>
            <person name="Ling A."/>
            <person name="Lombard V."/>
            <person name="Lucas S."/>
            <person name="Lundell T."/>
            <person name="Martin R."/>
            <person name="McLaughlin D.J."/>
            <person name="Morgenstern I."/>
            <person name="Morin E."/>
            <person name="Murat C."/>
            <person name="Nagy L.G."/>
            <person name="Nolan M."/>
            <person name="Ohm R.A."/>
            <person name="Patyshakuliyeva A."/>
            <person name="Rokas A."/>
            <person name="Ruiz-Duenas F.J."/>
            <person name="Sabat G."/>
            <person name="Salamov A."/>
            <person name="Samejima M."/>
            <person name="Schmutz J."/>
            <person name="Slot J.C."/>
            <person name="St John F."/>
            <person name="Stenlid J."/>
            <person name="Sun H."/>
            <person name="Sun S."/>
            <person name="Syed K."/>
            <person name="Tsang A."/>
            <person name="Wiebenga A."/>
            <person name="Young D."/>
            <person name="Pisabarro A."/>
            <person name="Eastwood D.C."/>
            <person name="Martin F."/>
            <person name="Cullen D."/>
            <person name="Grigoriev I.V."/>
            <person name="Hibbett D.S."/>
        </authorList>
    </citation>
    <scope>NUCLEOTIDE SEQUENCE [LARGE SCALE GENOMIC DNA]</scope>
    <source>
        <strain evidence="7 8">MD-104</strain>
    </source>
</reference>
<dbReference type="GO" id="GO:0005634">
    <property type="term" value="C:nucleus"/>
    <property type="evidence" value="ECO:0007669"/>
    <property type="project" value="TreeGrafter"/>
</dbReference>
<feature type="domain" description="Helicase C-terminal" evidence="6">
    <location>
        <begin position="810"/>
        <end position="961"/>
    </location>
</feature>
<dbReference type="Gene3D" id="3.40.50.300">
    <property type="entry name" value="P-loop containing nucleotide triphosphate hydrolases"/>
    <property type="match status" value="1"/>
</dbReference>
<feature type="compositionally biased region" description="Basic residues" evidence="4">
    <location>
        <begin position="1030"/>
        <end position="1040"/>
    </location>
</feature>
<dbReference type="InterPro" id="IPR049730">
    <property type="entry name" value="SNF2/RAD54-like_C"/>
</dbReference>
<dbReference type="InterPro" id="IPR014001">
    <property type="entry name" value="Helicase_ATP-bd"/>
</dbReference>